<evidence type="ECO:0000256" key="2">
    <source>
        <dbReference type="SAM" id="Phobius"/>
    </source>
</evidence>
<gene>
    <name evidence="3" type="ORF">UT77_C0005G0029</name>
</gene>
<dbReference type="EMBL" id="LBYB01000005">
    <property type="protein sequence ID" value="KKR41914.1"/>
    <property type="molecule type" value="Genomic_DNA"/>
</dbReference>
<sequence>MSTVNLMPTSHLFGVNNQKGAVPFLIPIIIGIIIIGGIILITSNSKKASKTENTRPAPQTTTDTSTSSANQAAPLVWKTYKDEERGYSIKHPEGWTVENLPAEDRQLIRVSDDAKSAFVLIEAFAGSSLEKEGELEQVLDSLEDKFKQNTNLKITNFSKVEPKDGVGGYNAAGEETYGEKTVLFEEKMMVGKTGRSLRVHAAYHPDSKEINRPITTAIIKSFSTD</sequence>
<organism evidence="3 4">
    <name type="scientific">Candidatus Daviesbacteria bacterium GW2011_GWC2_40_12</name>
    <dbReference type="NCBI Taxonomy" id="1618431"/>
    <lineage>
        <taxon>Bacteria</taxon>
        <taxon>Candidatus Daviesiibacteriota</taxon>
    </lineage>
</organism>
<dbReference type="AlphaFoldDB" id="A0A0G0QNA0"/>
<accession>A0A0G0QNA0</accession>
<keyword evidence="2" id="KW-0812">Transmembrane</keyword>
<dbReference type="Gene3D" id="3.40.1000.10">
    <property type="entry name" value="Mog1/PsbP, alpha/beta/alpha sandwich"/>
    <property type="match status" value="1"/>
</dbReference>
<evidence type="ECO:0000256" key="1">
    <source>
        <dbReference type="SAM" id="MobiDB-lite"/>
    </source>
</evidence>
<comment type="caution">
    <text evidence="3">The sequence shown here is derived from an EMBL/GenBank/DDBJ whole genome shotgun (WGS) entry which is preliminary data.</text>
</comment>
<proteinExistence type="predicted"/>
<reference evidence="3 4" key="1">
    <citation type="journal article" date="2015" name="Nature">
        <title>rRNA introns, odd ribosomes, and small enigmatic genomes across a large radiation of phyla.</title>
        <authorList>
            <person name="Brown C.T."/>
            <person name="Hug L.A."/>
            <person name="Thomas B.C."/>
            <person name="Sharon I."/>
            <person name="Castelle C.J."/>
            <person name="Singh A."/>
            <person name="Wilkins M.J."/>
            <person name="Williams K.H."/>
            <person name="Banfield J.F."/>
        </authorList>
    </citation>
    <scope>NUCLEOTIDE SEQUENCE [LARGE SCALE GENOMIC DNA]</scope>
</reference>
<protein>
    <recommendedName>
        <fullName evidence="5">PsbP C-terminal domain-containing protein</fullName>
    </recommendedName>
</protein>
<dbReference type="Proteomes" id="UP000034881">
    <property type="component" value="Unassembled WGS sequence"/>
</dbReference>
<feature type="transmembrane region" description="Helical" evidence="2">
    <location>
        <begin position="20"/>
        <end position="41"/>
    </location>
</feature>
<name>A0A0G0QNA0_9BACT</name>
<feature type="compositionally biased region" description="Polar residues" evidence="1">
    <location>
        <begin position="54"/>
        <end position="70"/>
    </location>
</feature>
<evidence type="ECO:0000313" key="4">
    <source>
        <dbReference type="Proteomes" id="UP000034881"/>
    </source>
</evidence>
<keyword evidence="2" id="KW-0472">Membrane</keyword>
<keyword evidence="2" id="KW-1133">Transmembrane helix</keyword>
<evidence type="ECO:0000313" key="3">
    <source>
        <dbReference type="EMBL" id="KKR41914.1"/>
    </source>
</evidence>
<feature type="region of interest" description="Disordered" evidence="1">
    <location>
        <begin position="47"/>
        <end position="70"/>
    </location>
</feature>
<evidence type="ECO:0008006" key="5">
    <source>
        <dbReference type="Google" id="ProtNLM"/>
    </source>
</evidence>